<sequence>MNQPLYTYLENRRCLNCGSPIADQVHKTKKFCAKETYSDGTTKNCKDQYWSEQRREAKSIFKAMEIYHQSCSESLHQLYGLDLPEITMEHLEHMGIDLGRSAVHRVFDNEHRFFYFGFFISVNTITHKIQIHPHNEKLF</sequence>
<organism evidence="1 2">
    <name type="scientific">Lacibacter sediminis</name>
    <dbReference type="NCBI Taxonomy" id="2760713"/>
    <lineage>
        <taxon>Bacteria</taxon>
        <taxon>Pseudomonadati</taxon>
        <taxon>Bacteroidota</taxon>
        <taxon>Chitinophagia</taxon>
        <taxon>Chitinophagales</taxon>
        <taxon>Chitinophagaceae</taxon>
        <taxon>Lacibacter</taxon>
    </lineage>
</organism>
<dbReference type="AlphaFoldDB" id="A0A7G5XLV6"/>
<gene>
    <name evidence="1" type="ORF">H4075_09890</name>
</gene>
<evidence type="ECO:0000313" key="1">
    <source>
        <dbReference type="EMBL" id="QNA46459.1"/>
    </source>
</evidence>
<protein>
    <submittedName>
        <fullName evidence="1">Uncharacterized protein</fullName>
    </submittedName>
</protein>
<name>A0A7G5XLV6_9BACT</name>
<accession>A0A7G5XLV6</accession>
<keyword evidence="2" id="KW-1185">Reference proteome</keyword>
<dbReference type="EMBL" id="CP060007">
    <property type="protein sequence ID" value="QNA46459.1"/>
    <property type="molecule type" value="Genomic_DNA"/>
</dbReference>
<dbReference type="RefSeq" id="WP_182806351.1">
    <property type="nucleotide sequence ID" value="NZ_CP060007.1"/>
</dbReference>
<dbReference type="KEGG" id="lacs:H4075_09890"/>
<evidence type="ECO:0000313" key="2">
    <source>
        <dbReference type="Proteomes" id="UP000515344"/>
    </source>
</evidence>
<dbReference type="Proteomes" id="UP000515344">
    <property type="component" value="Chromosome"/>
</dbReference>
<proteinExistence type="predicted"/>
<reference evidence="2" key="1">
    <citation type="submission" date="2020-08" db="EMBL/GenBank/DDBJ databases">
        <title>Lacibacter sp. S13-6-6 genome sequencing.</title>
        <authorList>
            <person name="Jin L."/>
        </authorList>
    </citation>
    <scope>NUCLEOTIDE SEQUENCE [LARGE SCALE GENOMIC DNA]</scope>
    <source>
        <strain evidence="2">S13-6-6</strain>
    </source>
</reference>